<comment type="catalytic activity">
    <reaction evidence="17 18">
        <text>a ubiquinone + NADH + 5 H(+)(in) = a ubiquinol + NAD(+) + 4 H(+)(out)</text>
        <dbReference type="Rhea" id="RHEA:29091"/>
        <dbReference type="Rhea" id="RHEA-COMP:9565"/>
        <dbReference type="Rhea" id="RHEA-COMP:9566"/>
        <dbReference type="ChEBI" id="CHEBI:15378"/>
        <dbReference type="ChEBI" id="CHEBI:16389"/>
        <dbReference type="ChEBI" id="CHEBI:17976"/>
        <dbReference type="ChEBI" id="CHEBI:57540"/>
        <dbReference type="ChEBI" id="CHEBI:57945"/>
        <dbReference type="EC" id="7.1.1.2"/>
    </reaction>
</comment>
<feature type="transmembrane region" description="Helical" evidence="18">
    <location>
        <begin position="239"/>
        <end position="262"/>
    </location>
</feature>
<keyword evidence="10 18" id="KW-1278">Translocase</keyword>
<feature type="domain" description="NADH:quinone oxidoreductase/Mrp antiporter transmembrane" evidence="19">
    <location>
        <begin position="23"/>
        <end position="283"/>
    </location>
</feature>
<evidence type="ECO:0000256" key="17">
    <source>
        <dbReference type="ARBA" id="ARBA00049551"/>
    </source>
</evidence>
<feature type="transmembrane region" description="Helical" evidence="18">
    <location>
        <begin position="7"/>
        <end position="24"/>
    </location>
</feature>
<evidence type="ECO:0000256" key="7">
    <source>
        <dbReference type="ARBA" id="ARBA00022660"/>
    </source>
</evidence>
<keyword evidence="14 18" id="KW-0830">Ubiquinone</keyword>
<keyword evidence="8 18" id="KW-0812">Transmembrane</keyword>
<sequence length="340" mass="39340">MTKFYKILFLTMVFTSTLISISSYSWMAMWIGLEINVLSIIPILNSHKNKLSSEASIKYFITQSIASSVILLSIILTMMNTSFYSKIDQESWTMIVMNSSLLMKMGMAPFHFWFPEVLEGLNWMNCMLMLTWQKIAPMVLFMLNTKFKSFMTIVIIISMVISGLMAFNQISLRKIMAYSSINHMGWMISAMIFLQTTWMFYFIVYSLMTINIIIILNSNKIFFLNQLMQNLNSSPSIKIFFIVNFLSLAGIPPFIGFLPKWLTIQTMVQNSLYILPFIMIICTMMMIYVYINISISSLLIKSASPNWLIYKTNEMSNSSSYMNFVLITSLIMVTLTFNSF</sequence>
<keyword evidence="16 18" id="KW-0472">Membrane</keyword>
<evidence type="ECO:0000256" key="4">
    <source>
        <dbReference type="ARBA" id="ARBA00012944"/>
    </source>
</evidence>
<keyword evidence="7 18" id="KW-0679">Respiratory chain</keyword>
<dbReference type="InterPro" id="IPR003917">
    <property type="entry name" value="NADH_UbQ_OxRdtase_chain2"/>
</dbReference>
<organism evidence="20">
    <name type="scientific">Bicellonychia lividipennis</name>
    <dbReference type="NCBI Taxonomy" id="1176499"/>
    <lineage>
        <taxon>Eukaryota</taxon>
        <taxon>Metazoa</taxon>
        <taxon>Ecdysozoa</taxon>
        <taxon>Arthropoda</taxon>
        <taxon>Hexapoda</taxon>
        <taxon>Insecta</taxon>
        <taxon>Pterygota</taxon>
        <taxon>Neoptera</taxon>
        <taxon>Endopterygota</taxon>
        <taxon>Coleoptera</taxon>
        <taxon>Polyphaga</taxon>
        <taxon>Elateriformia</taxon>
        <taxon>Elateroidea</taxon>
        <taxon>Lampyridae</taxon>
        <taxon>Photurinae</taxon>
        <taxon>Bicellonychia</taxon>
    </lineage>
</organism>
<dbReference type="AlphaFoldDB" id="A0A158V186"/>
<evidence type="ECO:0000256" key="16">
    <source>
        <dbReference type="ARBA" id="ARBA00023136"/>
    </source>
</evidence>
<keyword evidence="12 18" id="KW-1133">Transmembrane helix</keyword>
<evidence type="ECO:0000256" key="11">
    <source>
        <dbReference type="ARBA" id="ARBA00022982"/>
    </source>
</evidence>
<evidence type="ECO:0000256" key="10">
    <source>
        <dbReference type="ARBA" id="ARBA00022967"/>
    </source>
</evidence>
<feature type="transmembrane region" description="Helical" evidence="18">
    <location>
        <begin position="59"/>
        <end position="79"/>
    </location>
</feature>
<feature type="transmembrane region" description="Helical" evidence="18">
    <location>
        <begin position="200"/>
        <end position="218"/>
    </location>
</feature>
<dbReference type="Pfam" id="PF00361">
    <property type="entry name" value="Proton_antipo_M"/>
    <property type="match status" value="1"/>
</dbReference>
<dbReference type="InterPro" id="IPR001750">
    <property type="entry name" value="ND/Mrp_TM"/>
</dbReference>
<keyword evidence="6" id="KW-0813">Transport</keyword>
<feature type="transmembrane region" description="Helical" evidence="18">
    <location>
        <begin position="91"/>
        <end position="114"/>
    </location>
</feature>
<keyword evidence="9 18" id="KW-0999">Mitochondrion inner membrane</keyword>
<evidence type="ECO:0000256" key="2">
    <source>
        <dbReference type="ARBA" id="ARBA00004448"/>
    </source>
</evidence>
<comment type="similarity">
    <text evidence="3 18">Belongs to the complex I subunit 2 family.</text>
</comment>
<feature type="transmembrane region" description="Helical" evidence="18">
    <location>
        <begin position="149"/>
        <end position="168"/>
    </location>
</feature>
<proteinExistence type="inferred from homology"/>
<protein>
    <recommendedName>
        <fullName evidence="5 18">NADH-ubiquinone oxidoreductase chain 2</fullName>
        <ecNumber evidence="4 18">7.1.1.2</ecNumber>
    </recommendedName>
</protein>
<dbReference type="GO" id="GO:0006120">
    <property type="term" value="P:mitochondrial electron transport, NADH to ubiquinone"/>
    <property type="evidence" value="ECO:0007669"/>
    <property type="project" value="InterPro"/>
</dbReference>
<keyword evidence="13 18" id="KW-0520">NAD</keyword>
<evidence type="ECO:0000256" key="14">
    <source>
        <dbReference type="ARBA" id="ARBA00023075"/>
    </source>
</evidence>
<evidence type="ECO:0000256" key="12">
    <source>
        <dbReference type="ARBA" id="ARBA00022989"/>
    </source>
</evidence>
<keyword evidence="15 18" id="KW-0496">Mitochondrion</keyword>
<accession>A0A158V186</accession>
<gene>
    <name evidence="20" type="primary">NADH2</name>
</gene>
<evidence type="ECO:0000256" key="15">
    <source>
        <dbReference type="ARBA" id="ARBA00023128"/>
    </source>
</evidence>
<dbReference type="PANTHER" id="PTHR46552:SF1">
    <property type="entry name" value="NADH-UBIQUINONE OXIDOREDUCTASE CHAIN 2"/>
    <property type="match status" value="1"/>
</dbReference>
<comment type="function">
    <text evidence="18">Core subunit of the mitochondrial membrane respiratory chain NADH dehydrogenase (Complex I) which catalyzes electron transfer from NADH through the respiratory chain, using ubiquinone as an electron acceptor. Essential for the catalytic activity and assembly of complex I.</text>
</comment>
<evidence type="ECO:0000256" key="13">
    <source>
        <dbReference type="ARBA" id="ARBA00023027"/>
    </source>
</evidence>
<evidence type="ECO:0000256" key="5">
    <source>
        <dbReference type="ARBA" id="ARBA00021008"/>
    </source>
</evidence>
<evidence type="ECO:0000256" key="8">
    <source>
        <dbReference type="ARBA" id="ARBA00022692"/>
    </source>
</evidence>
<evidence type="ECO:0000259" key="19">
    <source>
        <dbReference type="Pfam" id="PF00361"/>
    </source>
</evidence>
<evidence type="ECO:0000256" key="6">
    <source>
        <dbReference type="ARBA" id="ARBA00022448"/>
    </source>
</evidence>
<evidence type="ECO:0000313" key="20">
    <source>
        <dbReference type="EMBL" id="AIQ80135.1"/>
    </source>
</evidence>
<dbReference type="EMBL" id="KJ922151">
    <property type="protein sequence ID" value="AIQ80135.1"/>
    <property type="molecule type" value="Genomic_DNA"/>
</dbReference>
<evidence type="ECO:0000256" key="3">
    <source>
        <dbReference type="ARBA" id="ARBA00007012"/>
    </source>
</evidence>
<comment type="subcellular location">
    <subcellularLocation>
        <location evidence="2 18">Mitochondrion inner membrane</location>
        <topology evidence="2 18">Multi-pass membrane protein</topology>
    </subcellularLocation>
</comment>
<evidence type="ECO:0000256" key="1">
    <source>
        <dbReference type="ARBA" id="ARBA00003257"/>
    </source>
</evidence>
<keyword evidence="11 18" id="KW-0249">Electron transport</keyword>
<name>A0A158V186_9COLE</name>
<dbReference type="InterPro" id="IPR050175">
    <property type="entry name" value="Complex_I_Subunit_2"/>
</dbReference>
<dbReference type="EC" id="7.1.1.2" evidence="4 18"/>
<feature type="transmembrane region" description="Helical" evidence="18">
    <location>
        <begin position="321"/>
        <end position="339"/>
    </location>
</feature>
<comment type="function">
    <text evidence="1">Core subunit of the mitochondrial membrane respiratory chain NADH dehydrogenase (Complex I) that is believed to belong to the minimal assembly required for catalysis. Complex I functions in the transfer of electrons from NADH to the respiratory chain. The immediate electron acceptor for the enzyme is believed to be ubiquinone.</text>
</comment>
<dbReference type="PANTHER" id="PTHR46552">
    <property type="entry name" value="NADH-UBIQUINONE OXIDOREDUCTASE CHAIN 2"/>
    <property type="match status" value="1"/>
</dbReference>
<evidence type="ECO:0000256" key="18">
    <source>
        <dbReference type="RuleBase" id="RU003403"/>
    </source>
</evidence>
<geneLocation type="mitochondrion" evidence="20"/>
<dbReference type="PRINTS" id="PR01436">
    <property type="entry name" value="NADHDHGNASE2"/>
</dbReference>
<reference evidence="20" key="1">
    <citation type="journal article" date="2016" name="Gene">
        <title>Organization and comparative analysis of the mitochondrial genomes of bioluminescent Elateroidea (Coleoptera: Polyphaga).</title>
        <authorList>
            <person name="Amaral D.T."/>
            <person name="Mitani Y."/>
            <person name="Ohmiya Y."/>
            <person name="Viviani V.R."/>
        </authorList>
    </citation>
    <scope>NUCLEOTIDE SEQUENCE</scope>
</reference>
<dbReference type="GO" id="GO:0005743">
    <property type="term" value="C:mitochondrial inner membrane"/>
    <property type="evidence" value="ECO:0007669"/>
    <property type="project" value="UniProtKB-SubCell"/>
</dbReference>
<evidence type="ECO:0000256" key="9">
    <source>
        <dbReference type="ARBA" id="ARBA00022792"/>
    </source>
</evidence>
<dbReference type="GO" id="GO:0008137">
    <property type="term" value="F:NADH dehydrogenase (ubiquinone) activity"/>
    <property type="evidence" value="ECO:0007669"/>
    <property type="project" value="UniProtKB-EC"/>
</dbReference>
<feature type="transmembrane region" description="Helical" evidence="18">
    <location>
        <begin position="274"/>
        <end position="300"/>
    </location>
</feature>